<dbReference type="CDD" id="cd05400">
    <property type="entry name" value="NT_2-5OAS_ClassI-CCAase"/>
    <property type="match status" value="1"/>
</dbReference>
<organism evidence="2 3">
    <name type="scientific">Rhizobium loti</name>
    <name type="common">Mesorhizobium loti</name>
    <dbReference type="NCBI Taxonomy" id="381"/>
    <lineage>
        <taxon>Bacteria</taxon>
        <taxon>Pseudomonadati</taxon>
        <taxon>Pseudomonadota</taxon>
        <taxon>Alphaproteobacteria</taxon>
        <taxon>Hyphomicrobiales</taxon>
        <taxon>Phyllobacteriaceae</taxon>
        <taxon>Mesorhizobium</taxon>
    </lineage>
</organism>
<dbReference type="AlphaFoldDB" id="A0A8E2W9P6"/>
<dbReference type="InterPro" id="IPR043519">
    <property type="entry name" value="NT_sf"/>
</dbReference>
<accession>A0A8E2W9P6</accession>
<evidence type="ECO:0000313" key="2">
    <source>
        <dbReference type="EMBL" id="PWJ89527.1"/>
    </source>
</evidence>
<comment type="caution">
    <text evidence="2">The sequence shown here is derived from an EMBL/GenBank/DDBJ whole genome shotgun (WGS) entry which is preliminary data.</text>
</comment>
<dbReference type="GeneID" id="61054141"/>
<gene>
    <name evidence="2" type="ORF">C8D77_107171</name>
</gene>
<protein>
    <recommendedName>
        <fullName evidence="4">Nucleotidyltransferase</fullName>
    </recommendedName>
</protein>
<dbReference type="EMBL" id="QGGH01000007">
    <property type="protein sequence ID" value="PWJ89527.1"/>
    <property type="molecule type" value="Genomic_DNA"/>
</dbReference>
<dbReference type="GO" id="GO:0016779">
    <property type="term" value="F:nucleotidyltransferase activity"/>
    <property type="evidence" value="ECO:0007669"/>
    <property type="project" value="InterPro"/>
</dbReference>
<sequence length="290" mass="32183">MELPGDFAKYVSSCEPDDDAVSTAKKAHEKVRDELKTDEDAKDAHEETFLTGSYKRHTAIHNIEDVDVICILDLDVYAEGSEPEVVLTWLQGILDKYYTETRPQGRSIGVSAKGVWLDIVPGSPVYQDGPLWIPDRDAKQWVQSHPKGQISAATEKNKDTGGYYVQTVKLMKSWRDRLPTEKSKPKSYILETLVHQTIGWPTSHASAIVSVFEGINSSYGFYCGLGVVPFIADPGFGSVNVAKRWGSAEFDAFLDQVKSAVTTARQALDATDEAESRKLWRKLFGSTFGV</sequence>
<evidence type="ECO:0000313" key="3">
    <source>
        <dbReference type="Proteomes" id="UP000245631"/>
    </source>
</evidence>
<evidence type="ECO:0008006" key="4">
    <source>
        <dbReference type="Google" id="ProtNLM"/>
    </source>
</evidence>
<proteinExistence type="predicted"/>
<dbReference type="Gene3D" id="3.30.460.10">
    <property type="entry name" value="Beta Polymerase, domain 2"/>
    <property type="match status" value="1"/>
</dbReference>
<dbReference type="InterPro" id="IPR006116">
    <property type="entry name" value="NT_2-5OAS_ClassI-CCAase"/>
</dbReference>
<dbReference type="Proteomes" id="UP000245631">
    <property type="component" value="Unassembled WGS sequence"/>
</dbReference>
<dbReference type="SUPFAM" id="SSF81301">
    <property type="entry name" value="Nucleotidyltransferase"/>
    <property type="match status" value="1"/>
</dbReference>
<name>A0A8E2W9P6_RHILI</name>
<reference evidence="2 3" key="1">
    <citation type="submission" date="2018-05" db="EMBL/GenBank/DDBJ databases">
        <title>Genomic Encyclopedia of Type Strains, Phase IV (KMG-IV): sequencing the most valuable type-strain genomes for metagenomic binning, comparative biology and taxonomic classification.</title>
        <authorList>
            <person name="Goeker M."/>
        </authorList>
    </citation>
    <scope>NUCLEOTIDE SEQUENCE [LARGE SCALE GENOMIC DNA]</scope>
    <source>
        <strain evidence="2 3">DSM 2626</strain>
    </source>
</reference>
<evidence type="ECO:0000256" key="1">
    <source>
        <dbReference type="ARBA" id="ARBA00023118"/>
    </source>
</evidence>
<keyword evidence="1" id="KW-0051">Antiviral defense</keyword>
<dbReference type="Pfam" id="PF18144">
    <property type="entry name" value="SMODS"/>
    <property type="match status" value="1"/>
</dbReference>
<dbReference type="GO" id="GO:0051607">
    <property type="term" value="P:defense response to virus"/>
    <property type="evidence" value="ECO:0007669"/>
    <property type="project" value="UniProtKB-KW"/>
</dbReference>
<dbReference type="RefSeq" id="WP_109668804.1">
    <property type="nucleotide sequence ID" value="NZ_QGGH01000007.1"/>
</dbReference>